<comment type="caution">
    <text evidence="2">The sequence shown here is derived from an EMBL/GenBank/DDBJ whole genome shotgun (WGS) entry which is preliminary data.</text>
</comment>
<name>A0A7D9LXG8_PARCT</name>
<accession>A0A7D9LXG8</accession>
<dbReference type="Proteomes" id="UP001152795">
    <property type="component" value="Unassembled WGS sequence"/>
</dbReference>
<dbReference type="PANTHER" id="PTHR37984:SF11">
    <property type="entry name" value="INTEGRASE CATALYTIC DOMAIN-CONTAINING PROTEIN"/>
    <property type="match status" value="1"/>
</dbReference>
<reference evidence="2" key="1">
    <citation type="submission" date="2020-04" db="EMBL/GenBank/DDBJ databases">
        <authorList>
            <person name="Alioto T."/>
            <person name="Alioto T."/>
            <person name="Gomez Garrido J."/>
        </authorList>
    </citation>
    <scope>NUCLEOTIDE SEQUENCE</scope>
    <source>
        <strain evidence="2">A484AB</strain>
    </source>
</reference>
<proteinExistence type="predicted"/>
<dbReference type="OrthoDB" id="5987979at2759"/>
<evidence type="ECO:0000313" key="3">
    <source>
        <dbReference type="Proteomes" id="UP001152795"/>
    </source>
</evidence>
<dbReference type="PROSITE" id="PS50878">
    <property type="entry name" value="RT_POL"/>
    <property type="match status" value="1"/>
</dbReference>
<dbReference type="PANTHER" id="PTHR37984">
    <property type="entry name" value="PROTEIN CBG26694"/>
    <property type="match status" value="1"/>
</dbReference>
<evidence type="ECO:0000313" key="2">
    <source>
        <dbReference type="EMBL" id="CAB4038806.1"/>
    </source>
</evidence>
<dbReference type="Gene3D" id="3.30.70.270">
    <property type="match status" value="2"/>
</dbReference>
<protein>
    <submittedName>
        <fullName evidence="2">Uncharacterized protein</fullName>
    </submittedName>
</protein>
<dbReference type="InterPro" id="IPR000477">
    <property type="entry name" value="RT_dom"/>
</dbReference>
<feature type="compositionally biased region" description="Low complexity" evidence="1">
    <location>
        <begin position="52"/>
        <end position="63"/>
    </location>
</feature>
<dbReference type="AlphaFoldDB" id="A0A7D9LXG8"/>
<dbReference type="FunFam" id="3.30.70.270:FF:000026">
    <property type="entry name" value="Transposon Ty3-G Gag-Pol polyprotein"/>
    <property type="match status" value="1"/>
</dbReference>
<keyword evidence="3" id="KW-1185">Reference proteome</keyword>
<dbReference type="InterPro" id="IPR041577">
    <property type="entry name" value="RT_RNaseH_2"/>
</dbReference>
<dbReference type="InterPro" id="IPR050951">
    <property type="entry name" value="Retrovirus_Pol_polyprotein"/>
</dbReference>
<feature type="region of interest" description="Disordered" evidence="1">
    <location>
        <begin position="42"/>
        <end position="72"/>
    </location>
</feature>
<dbReference type="EMBL" id="CACRXK020024607">
    <property type="protein sequence ID" value="CAB4038806.1"/>
    <property type="molecule type" value="Genomic_DNA"/>
</dbReference>
<dbReference type="SUPFAM" id="SSF56672">
    <property type="entry name" value="DNA/RNA polymerases"/>
    <property type="match status" value="1"/>
</dbReference>
<dbReference type="Pfam" id="PF00078">
    <property type="entry name" value="RVT_1"/>
    <property type="match status" value="1"/>
</dbReference>
<dbReference type="Pfam" id="PF17919">
    <property type="entry name" value="RT_RNaseH_2"/>
    <property type="match status" value="1"/>
</dbReference>
<evidence type="ECO:0000256" key="1">
    <source>
        <dbReference type="SAM" id="MobiDB-lite"/>
    </source>
</evidence>
<dbReference type="InterPro" id="IPR043128">
    <property type="entry name" value="Rev_trsase/Diguanyl_cyclase"/>
</dbReference>
<dbReference type="CDD" id="cd09274">
    <property type="entry name" value="RNase_HI_RT_Ty3"/>
    <property type="match status" value="1"/>
</dbReference>
<dbReference type="InterPro" id="IPR043502">
    <property type="entry name" value="DNA/RNA_pol_sf"/>
</dbReference>
<organism evidence="2 3">
    <name type="scientific">Paramuricea clavata</name>
    <name type="common">Red gorgonian</name>
    <name type="synonym">Violescent sea-whip</name>
    <dbReference type="NCBI Taxonomy" id="317549"/>
    <lineage>
        <taxon>Eukaryota</taxon>
        <taxon>Metazoa</taxon>
        <taxon>Cnidaria</taxon>
        <taxon>Anthozoa</taxon>
        <taxon>Octocorallia</taxon>
        <taxon>Malacalcyonacea</taxon>
        <taxon>Plexauridae</taxon>
        <taxon>Paramuricea</taxon>
    </lineage>
</organism>
<dbReference type="CDD" id="cd01647">
    <property type="entry name" value="RT_LTR"/>
    <property type="match status" value="1"/>
</dbReference>
<sequence>MTVATIYITASQYGKLVSNTTAQQLILIKFDLNSVSQQAVQEGDLDRKASRQTTTQVQMPTTTSNSTSCNGEKMTKVCTSTPDEGRISTLLEEYADLFEGFEKWLQESQDNDLIEPVVNKSTEWVSGVVIVPKPKNPDEIRVCGDYRRVNEVIKRKHHPMPIIEELTDDMSNAAHFSRLDLRSGYHQIVLNEESRGITTFSTHKDLFQWKRLPFGINSASEVFQNANQHALQGLNGVKNIVDDIIVWGRTQKEHDDNLQALLQRLRETGLTAKKSKCLFNVDSLWFYGMILSKNGIRPDQEKVVAIKNTPAPNNVKELRSFLGLVNYCSKFIPNFSTITAPLRKLDRKKVPWTWNASHQEAFDQVKSSLSEQCTFAYYHPNRSTSVVMDASPVGLGSILVQHDEQGILKLIAFASRAITVVEQRYCQTEREALACFTLYADHQALEILNSAKAKQSARIQRWALRLQQYNYKVKYRPGTGNPADFLSRAQINEPSGQSIAKEYINFVTEQAIPRTIALSEVQEATKNNKELQSVGRALQSGNWKDKSLSA</sequence>
<dbReference type="Gene3D" id="3.10.10.10">
    <property type="entry name" value="HIV Type 1 Reverse Transcriptase, subunit A, domain 1"/>
    <property type="match status" value="1"/>
</dbReference>
<gene>
    <name evidence="2" type="ORF">PACLA_8A030786</name>
</gene>